<feature type="domain" description="Major facilitator superfamily (MFS) profile" evidence="6">
    <location>
        <begin position="10"/>
        <end position="405"/>
    </location>
</feature>
<evidence type="ECO:0000256" key="3">
    <source>
        <dbReference type="ARBA" id="ARBA00022989"/>
    </source>
</evidence>
<keyword evidence="2 5" id="KW-0812">Transmembrane</keyword>
<accession>A0A4Q7YQG9</accession>
<dbReference type="PANTHER" id="PTHR11662:SF399">
    <property type="entry name" value="FI19708P1-RELATED"/>
    <property type="match status" value="1"/>
</dbReference>
<protein>
    <submittedName>
        <fullName evidence="7">Sugar phosphate permease</fullName>
    </submittedName>
</protein>
<dbReference type="Pfam" id="PF07690">
    <property type="entry name" value="MFS_1"/>
    <property type="match status" value="1"/>
</dbReference>
<dbReference type="PROSITE" id="PS50850">
    <property type="entry name" value="MFS"/>
    <property type="match status" value="1"/>
</dbReference>
<comment type="subcellular location">
    <subcellularLocation>
        <location evidence="1">Membrane</location>
        <topology evidence="1">Multi-pass membrane protein</topology>
    </subcellularLocation>
</comment>
<dbReference type="Proteomes" id="UP000292958">
    <property type="component" value="Unassembled WGS sequence"/>
</dbReference>
<dbReference type="InterPro" id="IPR050382">
    <property type="entry name" value="MFS_Na/Anion_cotransporter"/>
</dbReference>
<dbReference type="SUPFAM" id="SSF103473">
    <property type="entry name" value="MFS general substrate transporter"/>
    <property type="match status" value="1"/>
</dbReference>
<evidence type="ECO:0000256" key="1">
    <source>
        <dbReference type="ARBA" id="ARBA00004141"/>
    </source>
</evidence>
<dbReference type="Gene3D" id="1.20.1250.20">
    <property type="entry name" value="MFS general substrate transporter like domains"/>
    <property type="match status" value="2"/>
</dbReference>
<dbReference type="InterPro" id="IPR036259">
    <property type="entry name" value="MFS_trans_sf"/>
</dbReference>
<name>A0A4Q7YQG9_9BACT</name>
<proteinExistence type="predicted"/>
<feature type="transmembrane region" description="Helical" evidence="5">
    <location>
        <begin position="217"/>
        <end position="241"/>
    </location>
</feature>
<feature type="transmembrane region" description="Helical" evidence="5">
    <location>
        <begin position="253"/>
        <end position="272"/>
    </location>
</feature>
<dbReference type="AlphaFoldDB" id="A0A4Q7YQG9"/>
<feature type="transmembrane region" description="Helical" evidence="5">
    <location>
        <begin position="76"/>
        <end position="103"/>
    </location>
</feature>
<dbReference type="PANTHER" id="PTHR11662">
    <property type="entry name" value="SOLUTE CARRIER FAMILY 17"/>
    <property type="match status" value="1"/>
</dbReference>
<keyword evidence="4 5" id="KW-0472">Membrane</keyword>
<feature type="transmembrane region" description="Helical" evidence="5">
    <location>
        <begin position="381"/>
        <end position="401"/>
    </location>
</feature>
<feature type="transmembrane region" description="Helical" evidence="5">
    <location>
        <begin position="315"/>
        <end position="335"/>
    </location>
</feature>
<evidence type="ECO:0000313" key="8">
    <source>
        <dbReference type="Proteomes" id="UP000292958"/>
    </source>
</evidence>
<dbReference type="InterPro" id="IPR011701">
    <property type="entry name" value="MFS"/>
</dbReference>
<evidence type="ECO:0000256" key="4">
    <source>
        <dbReference type="ARBA" id="ARBA00023136"/>
    </source>
</evidence>
<dbReference type="RefSeq" id="WP_130417621.1">
    <property type="nucleotide sequence ID" value="NZ_SHKW01000001.1"/>
</dbReference>
<reference evidence="7 8" key="1">
    <citation type="submission" date="2019-02" db="EMBL/GenBank/DDBJ databases">
        <title>Genomic Encyclopedia of Archaeal and Bacterial Type Strains, Phase II (KMG-II): from individual species to whole genera.</title>
        <authorList>
            <person name="Goeker M."/>
        </authorList>
    </citation>
    <scope>NUCLEOTIDE SEQUENCE [LARGE SCALE GENOMIC DNA]</scope>
    <source>
        <strain evidence="7 8">DSM 18101</strain>
    </source>
</reference>
<keyword evidence="8" id="KW-1185">Reference proteome</keyword>
<feature type="transmembrane region" description="Helical" evidence="5">
    <location>
        <begin position="292"/>
        <end position="310"/>
    </location>
</feature>
<evidence type="ECO:0000313" key="7">
    <source>
        <dbReference type="EMBL" id="RZU39404.1"/>
    </source>
</evidence>
<gene>
    <name evidence="7" type="ORF">BDD14_0787</name>
</gene>
<evidence type="ECO:0000256" key="5">
    <source>
        <dbReference type="SAM" id="Phobius"/>
    </source>
</evidence>
<evidence type="ECO:0000256" key="2">
    <source>
        <dbReference type="ARBA" id="ARBA00022692"/>
    </source>
</evidence>
<keyword evidence="3 5" id="KW-1133">Transmembrane helix</keyword>
<feature type="transmembrane region" description="Helical" evidence="5">
    <location>
        <begin position="7"/>
        <end position="23"/>
    </location>
</feature>
<feature type="transmembrane region" description="Helical" evidence="5">
    <location>
        <begin position="140"/>
        <end position="158"/>
    </location>
</feature>
<dbReference type="OrthoDB" id="6360at2"/>
<evidence type="ECO:0000259" key="6">
    <source>
        <dbReference type="PROSITE" id="PS50850"/>
    </source>
</evidence>
<organism evidence="7 8">
    <name type="scientific">Edaphobacter modestus</name>
    <dbReference type="NCBI Taxonomy" id="388466"/>
    <lineage>
        <taxon>Bacteria</taxon>
        <taxon>Pseudomonadati</taxon>
        <taxon>Acidobacteriota</taxon>
        <taxon>Terriglobia</taxon>
        <taxon>Terriglobales</taxon>
        <taxon>Acidobacteriaceae</taxon>
        <taxon>Edaphobacter</taxon>
    </lineage>
</organism>
<comment type="caution">
    <text evidence="7">The sequence shown here is derived from an EMBL/GenBank/DDBJ whole genome shotgun (WGS) entry which is preliminary data.</text>
</comment>
<dbReference type="InterPro" id="IPR020846">
    <property type="entry name" value="MFS_dom"/>
</dbReference>
<feature type="transmembrane region" description="Helical" evidence="5">
    <location>
        <begin position="165"/>
        <end position="184"/>
    </location>
</feature>
<dbReference type="CDD" id="cd17319">
    <property type="entry name" value="MFS_ExuT_GudP_like"/>
    <property type="match status" value="1"/>
</dbReference>
<dbReference type="GO" id="GO:0016020">
    <property type="term" value="C:membrane"/>
    <property type="evidence" value="ECO:0007669"/>
    <property type="project" value="UniProtKB-SubCell"/>
</dbReference>
<sequence length="418" mass="44763">MISRNKRVSIAVVLGIGILVNYFDRVNLSVAHDALQSAFGISDIVFGYLLGAYSWTYAMMQLPSGSLLDRFGVRRIMLVSILLWAIASGLAAVAPTILFLFAARFLLGIGEAPTFPACAKAIGLWFPPNERGVPTATFDAAAKLSIGLGTPILGLILLRFGMRANFAATAILSILYALLFAFTYRDPAVRQNIDPAENKNADTGRLRLSDLLRQRKILGAALGSGAYNYCFYLLLTWMPFYLQKGLKMTSRQAVLWSAVPWLVAAFFGFAVGGMLTDSLIRRGHDAGTVRKTILLIGTGMGLFVLAPAFLRQPQIVLVCLSLALSGLAAASPILWTLPSLLAPPASTGRVGAIMNQSNQLAAIVAPVATGYITTGTHSFDAAFFVAGIILLIGIASYVFLLGRIEQIPFALAKDQLAA</sequence>
<dbReference type="GO" id="GO:0022857">
    <property type="term" value="F:transmembrane transporter activity"/>
    <property type="evidence" value="ECO:0007669"/>
    <property type="project" value="InterPro"/>
</dbReference>
<dbReference type="EMBL" id="SHKW01000001">
    <property type="protein sequence ID" value="RZU39404.1"/>
    <property type="molecule type" value="Genomic_DNA"/>
</dbReference>